<feature type="transmembrane region" description="Helical" evidence="12">
    <location>
        <begin position="638"/>
        <end position="658"/>
    </location>
</feature>
<keyword evidence="5 12" id="KW-0812">Transmembrane</keyword>
<feature type="transmembrane region" description="Helical" evidence="12">
    <location>
        <begin position="457"/>
        <end position="475"/>
    </location>
</feature>
<feature type="transmembrane region" description="Helical" evidence="12">
    <location>
        <begin position="958"/>
        <end position="982"/>
    </location>
</feature>
<feature type="transmembrane region" description="Helical" evidence="12">
    <location>
        <begin position="1036"/>
        <end position="1054"/>
    </location>
</feature>
<feature type="transmembrane region" description="Helical" evidence="12">
    <location>
        <begin position="1145"/>
        <end position="1165"/>
    </location>
</feature>
<dbReference type="PROSITE" id="PS50262">
    <property type="entry name" value="G_PROTEIN_RECEP_F1_2"/>
    <property type="match status" value="2"/>
</dbReference>
<feature type="transmembrane region" description="Helical" evidence="12">
    <location>
        <begin position="591"/>
        <end position="617"/>
    </location>
</feature>
<dbReference type="Proteomes" id="UP001177744">
    <property type="component" value="Unassembled WGS sequence"/>
</dbReference>
<feature type="transmembrane region" description="Helical" evidence="12">
    <location>
        <begin position="1088"/>
        <end position="1114"/>
    </location>
</feature>
<dbReference type="GO" id="GO:0004930">
    <property type="term" value="F:G protein-coupled receptor activity"/>
    <property type="evidence" value="ECO:0007669"/>
    <property type="project" value="UniProtKB-KW"/>
</dbReference>
<evidence type="ECO:0000256" key="4">
    <source>
        <dbReference type="ARBA" id="ARBA00022606"/>
    </source>
</evidence>
<protein>
    <recommendedName>
        <fullName evidence="13">G-protein coupled receptors family 1 profile domain-containing protein</fullName>
    </recommendedName>
</protein>
<organism evidence="14 15">
    <name type="scientific">Cnephaeus nilssonii</name>
    <name type="common">Northern bat</name>
    <name type="synonym">Eptesicus nilssonii</name>
    <dbReference type="NCBI Taxonomy" id="3371016"/>
    <lineage>
        <taxon>Eukaryota</taxon>
        <taxon>Metazoa</taxon>
        <taxon>Chordata</taxon>
        <taxon>Craniata</taxon>
        <taxon>Vertebrata</taxon>
        <taxon>Euteleostomi</taxon>
        <taxon>Mammalia</taxon>
        <taxon>Eutheria</taxon>
        <taxon>Laurasiatheria</taxon>
        <taxon>Chiroptera</taxon>
        <taxon>Yangochiroptera</taxon>
        <taxon>Vespertilionidae</taxon>
        <taxon>Cnephaeus</taxon>
    </lineage>
</organism>
<dbReference type="SUPFAM" id="SSF81321">
    <property type="entry name" value="Family A G protein-coupled receptor-like"/>
    <property type="match status" value="4"/>
</dbReference>
<keyword evidence="6 12" id="KW-1133">Transmembrane helix</keyword>
<feature type="transmembrane region" description="Helical" evidence="12">
    <location>
        <begin position="107"/>
        <end position="127"/>
    </location>
</feature>
<dbReference type="CDD" id="cd15027">
    <property type="entry name" value="7tm_TAS2R43-like"/>
    <property type="match status" value="1"/>
</dbReference>
<evidence type="ECO:0000256" key="9">
    <source>
        <dbReference type="ARBA" id="ARBA00023170"/>
    </source>
</evidence>
<dbReference type="GO" id="GO:0016020">
    <property type="term" value="C:membrane"/>
    <property type="evidence" value="ECO:0007669"/>
    <property type="project" value="UniProtKB-SubCell"/>
</dbReference>
<feature type="domain" description="G-protein coupled receptors family 1 profile" evidence="13">
    <location>
        <begin position="351"/>
        <end position="573"/>
    </location>
</feature>
<keyword evidence="7" id="KW-0297">G-protein coupled receptor</keyword>
<feature type="transmembrane region" description="Helical" evidence="12">
    <location>
        <begin position="335"/>
        <end position="354"/>
    </location>
</feature>
<feature type="transmembrane region" description="Helical" evidence="12">
    <location>
        <begin position="994"/>
        <end position="1016"/>
    </location>
</feature>
<feature type="transmembrane region" description="Helical" evidence="12">
    <location>
        <begin position="279"/>
        <end position="300"/>
    </location>
</feature>
<reference evidence="14" key="1">
    <citation type="submission" date="2023-06" db="EMBL/GenBank/DDBJ databases">
        <title>Reference genome for the Northern bat (Eptesicus nilssonii), a most northern bat species.</title>
        <authorList>
            <person name="Laine V.N."/>
            <person name="Pulliainen A.T."/>
            <person name="Lilley T.M."/>
        </authorList>
    </citation>
    <scope>NUCLEOTIDE SEQUENCE</scope>
    <source>
        <strain evidence="14">BLF_Eptnil</strain>
        <tissue evidence="14">Kidney</tissue>
    </source>
</reference>
<keyword evidence="10" id="KW-0807">Transducer</keyword>
<dbReference type="Gene3D" id="1.20.1070.10">
    <property type="entry name" value="Rhodopsin 7-helix transmembrane proteins"/>
    <property type="match status" value="3"/>
</dbReference>
<dbReference type="InterPro" id="IPR007960">
    <property type="entry name" value="TAS2R"/>
</dbReference>
<keyword evidence="8 12" id="KW-0472">Membrane</keyword>
<evidence type="ECO:0000256" key="8">
    <source>
        <dbReference type="ARBA" id="ARBA00023136"/>
    </source>
</evidence>
<feature type="transmembrane region" description="Helical" evidence="12">
    <location>
        <begin position="792"/>
        <end position="815"/>
    </location>
</feature>
<evidence type="ECO:0000256" key="2">
    <source>
        <dbReference type="ARBA" id="ARBA00007376"/>
    </source>
</evidence>
<feature type="transmembrane region" description="Helical" evidence="12">
    <location>
        <begin position="846"/>
        <end position="867"/>
    </location>
</feature>
<evidence type="ECO:0000313" key="14">
    <source>
        <dbReference type="EMBL" id="KAK1341384.1"/>
    </source>
</evidence>
<dbReference type="AlphaFoldDB" id="A0AA40LRW0"/>
<feature type="transmembrane region" description="Helical" evidence="12">
    <location>
        <begin position="374"/>
        <end position="392"/>
    </location>
</feature>
<feature type="transmembrane region" description="Helical" evidence="12">
    <location>
        <begin position="914"/>
        <end position="937"/>
    </location>
</feature>
<feature type="transmembrane region" description="Helical" evidence="12">
    <location>
        <begin position="425"/>
        <end position="450"/>
    </location>
</feature>
<name>A0AA40LRW0_CNENI</name>
<comment type="similarity">
    <text evidence="2 11">Belongs to the G-protein coupled receptor T2R family.</text>
</comment>
<feature type="transmembrane region" description="Helical" evidence="12">
    <location>
        <begin position="701"/>
        <end position="723"/>
    </location>
</feature>
<evidence type="ECO:0000256" key="6">
    <source>
        <dbReference type="ARBA" id="ARBA00022989"/>
    </source>
</evidence>
<feature type="transmembrane region" description="Helical" evidence="12">
    <location>
        <begin position="253"/>
        <end position="273"/>
    </location>
</feature>
<comment type="caution">
    <text evidence="14">The sequence shown here is derived from an EMBL/GenBank/DDBJ whole genome shotgun (WGS) entry which is preliminary data.</text>
</comment>
<feature type="transmembrane region" description="Helical" evidence="12">
    <location>
        <begin position="1171"/>
        <end position="1193"/>
    </location>
</feature>
<feature type="domain" description="G-protein coupled receptors family 1 profile" evidence="13">
    <location>
        <begin position="930"/>
        <end position="1151"/>
    </location>
</feature>
<dbReference type="GO" id="GO:0033038">
    <property type="term" value="F:bitter taste receptor activity"/>
    <property type="evidence" value="ECO:0007669"/>
    <property type="project" value="InterPro"/>
</dbReference>
<dbReference type="FunFam" id="1.20.1070.10:FF:000042">
    <property type="entry name" value="Taste receptor type 2 member 7"/>
    <property type="match status" value="3"/>
</dbReference>
<feature type="transmembrane region" description="Helical" evidence="12">
    <location>
        <begin position="509"/>
        <end position="536"/>
    </location>
</feature>
<dbReference type="PANTHER" id="PTHR11394">
    <property type="entry name" value="TASTE RECEPTOR TYPE 2"/>
    <property type="match status" value="1"/>
</dbReference>
<evidence type="ECO:0000259" key="13">
    <source>
        <dbReference type="PROSITE" id="PS50262"/>
    </source>
</evidence>
<evidence type="ECO:0000256" key="11">
    <source>
        <dbReference type="RuleBase" id="RU004423"/>
    </source>
</evidence>
<evidence type="ECO:0000256" key="12">
    <source>
        <dbReference type="SAM" id="Phobius"/>
    </source>
</evidence>
<feature type="transmembrane region" description="Helical" evidence="12">
    <location>
        <begin position="567"/>
        <end position="585"/>
    </location>
</feature>
<evidence type="ECO:0000256" key="1">
    <source>
        <dbReference type="ARBA" id="ARBA00004141"/>
    </source>
</evidence>
<evidence type="ECO:0000256" key="10">
    <source>
        <dbReference type="ARBA" id="ARBA00023224"/>
    </source>
</evidence>
<feature type="transmembrane region" description="Helical" evidence="12">
    <location>
        <begin position="743"/>
        <end position="761"/>
    </location>
</feature>
<evidence type="ECO:0000256" key="3">
    <source>
        <dbReference type="ARBA" id="ARBA00022480"/>
    </source>
</evidence>
<keyword evidence="3" id="KW-0919">Taste</keyword>
<sequence length="1219" mass="139981">MLCEVLRILHPLAHSLILIWGNKKLRQAFLSFLWQLSAMCSRKFCQWLYSLVNCIDWVKKHKISCADEFSLLWRISLLWIIVFHWYGTVLHPSIYSSEVKTIVHITWVVSNHFSLWLTTSLSVLYLLKIANFSSLLFLHLKWRAERVVLMILWGSLVFLVFHLAVVSTDEIMKMNVYKGNITWESKLRDIAHLSNVIIFTLANFIPFTMSLTAVLLLIFSMWKHLKKMHLSGKGSQDPSTEVHLRAMQTVISFLLLFVIYFFAQIISIWNFNIMQNNSVLWICQVLGILYPSSHSFILIWGNKKLRQAFLSFLRQLSLRHNIRNILIPMSFEMKATFLVVSTGMIILGVLGNGFIGLVNCIEWFRTGKVSSADFILTSLALARIIQLLVILLDSFIMGLAPHVYAIGKLTKVVTILWALNNHLSIWFATCLSVFYFLKIANFSHSFFMWLKWRVNRVLLLLFLGSFFLLSLNLLMQDSISELWLNSYRVHEINMTLQFEENEMSYLKSFLLLLTLTYIIPFLLTLISLLLLFLSLLRHSKNFQLNLTGSGDSSTEAHRRAMKMVTMFLLLFIIYIISLLTASWIFTNLQTYQVMMLVIVISTAFPSGHSFIIILGNSKLRQIALRTSGPVHEIRAQDMINLLPSILSILIIVQCVLGSSANGFIGLVNCIDWVKKHKISCADGILTALAVSRIKVKTIVHITWVVSNHFSLWLATSLSILYLLKIANSSSLLFLHLKWRAKRVVLMILRGTLLFFIVHLAVVSTDAKMRMNEYKGNITWESKLRDITQLSNVIIFTLANFILFTISLTAVLLLIFSMWKHLKKMHLSGKGSQDPSTEVHIRAMQSVISFLLLFVIFFVAQIISVWNLSTQQNNSLQMLCKVLGTVFSVKPLIYPDLGEHNIRNILIPMSFEMKATFLVVSTGMIILGVLGNGFIGLVNCIEWSRTGKVSSADFILTSLALARIIQLLVILLDSFIMGLASHLYATGKLAKVVTILWALTNHLTIWLATCLSVFYFLKIANFSHSFFMWLKWRVNRVLLLLFLWSFFLLSLNLLMHDATSEFWLNTYRVHKINMTLQFEANEMLYLKSLLLLSFTYIIPFFLSLISLLLLFLSLVRHIKNFQLNLTGSGDSSTEAHRRAMKMVTMFLLLFIIYIISIVTACWIFTNLQTYEFMMLVIMISTAFPSGHSFIIILGNSKLRQIALRSLWHLHSLRKAKPLPL</sequence>
<dbReference type="PANTHER" id="PTHR11394:SF78">
    <property type="entry name" value="TASTE RECEPTOR TYPE 2"/>
    <property type="match status" value="1"/>
</dbReference>
<accession>A0AA40LRW0</accession>
<comment type="subcellular location">
    <subcellularLocation>
        <location evidence="1">Membrane</location>
        <topology evidence="1">Multi-pass membrane protein</topology>
    </subcellularLocation>
</comment>
<keyword evidence="4" id="KW-0716">Sensory transduction</keyword>
<dbReference type="EMBL" id="JAULJE010000007">
    <property type="protein sequence ID" value="KAK1341384.1"/>
    <property type="molecule type" value="Genomic_DNA"/>
</dbReference>
<keyword evidence="9" id="KW-0675">Receptor</keyword>
<dbReference type="InterPro" id="IPR017452">
    <property type="entry name" value="GPCR_Rhodpsn_7TM"/>
</dbReference>
<evidence type="ECO:0000256" key="5">
    <source>
        <dbReference type="ARBA" id="ARBA00022692"/>
    </source>
</evidence>
<dbReference type="Pfam" id="PF05296">
    <property type="entry name" value="TAS2R"/>
    <property type="match status" value="6"/>
</dbReference>
<evidence type="ECO:0000313" key="15">
    <source>
        <dbReference type="Proteomes" id="UP001177744"/>
    </source>
</evidence>
<feature type="transmembrane region" description="Helical" evidence="12">
    <location>
        <begin position="69"/>
        <end position="87"/>
    </location>
</feature>
<feature type="transmembrane region" description="Helical" evidence="12">
    <location>
        <begin position="147"/>
        <end position="165"/>
    </location>
</feature>
<evidence type="ECO:0000256" key="7">
    <source>
        <dbReference type="ARBA" id="ARBA00023040"/>
    </source>
</evidence>
<keyword evidence="15" id="KW-1185">Reference proteome</keyword>
<feature type="transmembrane region" description="Helical" evidence="12">
    <location>
        <begin position="196"/>
        <end position="219"/>
    </location>
</feature>
<proteinExistence type="inferred from homology"/>
<gene>
    <name evidence="14" type="ORF">QTO34_017790</name>
</gene>